<evidence type="ECO:0000256" key="2">
    <source>
        <dbReference type="SAM" id="Phobius"/>
    </source>
</evidence>
<evidence type="ECO:0000313" key="3">
    <source>
        <dbReference type="EMBL" id="MWB98779.1"/>
    </source>
</evidence>
<sequence>GRAAAVPAAVWGGGQNSVGATASGSTAGAGAGAGTALSAPVAIGTGTALVAVIVAGVVAFAAFGDDRDPQLAALPPSAVETGPAGTTEADAPAPSTAPAPPPTEEPDEPVRPDEPVEETAPAPEPTPTPDAAPSPTPDAPASSAPTPPAAPPAAPTPSPTPTPTPDPTEPPVAAPAPPEVVEIDTALGLVQPILRGRGEPGAQLEVLLGGTPLGATSVGLDGSWTLAIGGLAGGDHVLEVRQRADGAAPTSASASVRLEVPRVVVERLGIGLVTVTVTGRPGTTVRLANGARSADVRLGADGEVRAVGFAFLIDAGRTSARYVVGERLGALVPVETRG</sequence>
<keyword evidence="2" id="KW-1133">Transmembrane helix</keyword>
<feature type="region of interest" description="Disordered" evidence="1">
    <location>
        <begin position="72"/>
        <end position="176"/>
    </location>
</feature>
<evidence type="ECO:0000313" key="4">
    <source>
        <dbReference type="Proteomes" id="UP000438182"/>
    </source>
</evidence>
<accession>A0A6I4P3K6</accession>
<name>A0A6I4P3K6_9MICO</name>
<dbReference type="InterPro" id="IPR013783">
    <property type="entry name" value="Ig-like_fold"/>
</dbReference>
<gene>
    <name evidence="3" type="ORF">GB864_09500</name>
</gene>
<feature type="transmembrane region" description="Helical" evidence="2">
    <location>
        <begin position="41"/>
        <end position="63"/>
    </location>
</feature>
<feature type="compositionally biased region" description="Pro residues" evidence="1">
    <location>
        <begin position="122"/>
        <end position="138"/>
    </location>
</feature>
<keyword evidence="2" id="KW-0812">Transmembrane</keyword>
<keyword evidence="4" id="KW-1185">Reference proteome</keyword>
<evidence type="ECO:0000256" key="1">
    <source>
        <dbReference type="SAM" id="MobiDB-lite"/>
    </source>
</evidence>
<feature type="compositionally biased region" description="Pro residues" evidence="1">
    <location>
        <begin position="145"/>
        <end position="176"/>
    </location>
</feature>
<dbReference type="AlphaFoldDB" id="A0A6I4P3K6"/>
<reference evidence="3 4" key="1">
    <citation type="submission" date="2019-12" db="EMBL/GenBank/DDBJ databases">
        <authorList>
            <person name="Kim Y.S."/>
        </authorList>
    </citation>
    <scope>NUCLEOTIDE SEQUENCE [LARGE SCALE GENOMIC DNA]</scope>
    <source>
        <strain evidence="3 4">MMS17-SY077</strain>
    </source>
</reference>
<dbReference type="Proteomes" id="UP000438182">
    <property type="component" value="Unassembled WGS sequence"/>
</dbReference>
<dbReference type="GO" id="GO:0005975">
    <property type="term" value="P:carbohydrate metabolic process"/>
    <property type="evidence" value="ECO:0007669"/>
    <property type="project" value="UniProtKB-ARBA"/>
</dbReference>
<keyword evidence="2" id="KW-0472">Membrane</keyword>
<dbReference type="EMBL" id="WSTA01000037">
    <property type="protein sequence ID" value="MWB98779.1"/>
    <property type="molecule type" value="Genomic_DNA"/>
</dbReference>
<evidence type="ECO:0008006" key="5">
    <source>
        <dbReference type="Google" id="ProtNLM"/>
    </source>
</evidence>
<organism evidence="3 4">
    <name type="scientific">Agromyces seonyuensis</name>
    <dbReference type="NCBI Taxonomy" id="2662446"/>
    <lineage>
        <taxon>Bacteria</taxon>
        <taxon>Bacillati</taxon>
        <taxon>Actinomycetota</taxon>
        <taxon>Actinomycetes</taxon>
        <taxon>Micrococcales</taxon>
        <taxon>Microbacteriaceae</taxon>
        <taxon>Agromyces</taxon>
    </lineage>
</organism>
<comment type="caution">
    <text evidence="3">The sequence shown here is derived from an EMBL/GenBank/DDBJ whole genome shotgun (WGS) entry which is preliminary data.</text>
</comment>
<protein>
    <recommendedName>
        <fullName evidence="5">Bacterial Ig domain-containing protein</fullName>
    </recommendedName>
</protein>
<proteinExistence type="predicted"/>
<dbReference type="Gene3D" id="2.60.40.10">
    <property type="entry name" value="Immunoglobulins"/>
    <property type="match status" value="1"/>
</dbReference>
<feature type="non-terminal residue" evidence="3">
    <location>
        <position position="1"/>
    </location>
</feature>